<name>A0A848F5W2_9BURK</name>
<protein>
    <submittedName>
        <fullName evidence="2">Uncharacterized protein</fullName>
    </submittedName>
</protein>
<evidence type="ECO:0000256" key="1">
    <source>
        <dbReference type="SAM" id="Phobius"/>
    </source>
</evidence>
<dbReference type="Proteomes" id="UP000574067">
    <property type="component" value="Unassembled WGS sequence"/>
</dbReference>
<keyword evidence="3" id="KW-1185">Reference proteome</keyword>
<accession>A0A848F5W2</accession>
<evidence type="ECO:0000313" key="3">
    <source>
        <dbReference type="Proteomes" id="UP000574067"/>
    </source>
</evidence>
<dbReference type="EMBL" id="JABBFW010000006">
    <property type="protein sequence ID" value="NML15457.1"/>
    <property type="molecule type" value="Genomic_DNA"/>
</dbReference>
<comment type="caution">
    <text evidence="2">The sequence shown here is derived from an EMBL/GenBank/DDBJ whole genome shotgun (WGS) entry which is preliminary data.</text>
</comment>
<evidence type="ECO:0000313" key="2">
    <source>
        <dbReference type="EMBL" id="NML15457.1"/>
    </source>
</evidence>
<sequence length="82" mass="8654">MLVAWPSFLMAAVLEMLVFALVDPHSLQGAGGVFSELSATTVYSLAFFLFWAAIAAAGALEHWLAAPADGPRSRAMPDAHGH</sequence>
<keyword evidence="1" id="KW-0812">Transmembrane</keyword>
<gene>
    <name evidence="2" type="ORF">HHL10_10760</name>
</gene>
<feature type="transmembrane region" description="Helical" evidence="1">
    <location>
        <begin position="44"/>
        <end position="66"/>
    </location>
</feature>
<keyword evidence="1" id="KW-0472">Membrane</keyword>
<keyword evidence="1" id="KW-1133">Transmembrane helix</keyword>
<proteinExistence type="predicted"/>
<organism evidence="2 3">
    <name type="scientific">Azohydromonas caseinilytica</name>
    <dbReference type="NCBI Taxonomy" id="2728836"/>
    <lineage>
        <taxon>Bacteria</taxon>
        <taxon>Pseudomonadati</taxon>
        <taxon>Pseudomonadota</taxon>
        <taxon>Betaproteobacteria</taxon>
        <taxon>Burkholderiales</taxon>
        <taxon>Sphaerotilaceae</taxon>
        <taxon>Azohydromonas</taxon>
    </lineage>
</organism>
<reference evidence="2 3" key="1">
    <citation type="submission" date="2020-04" db="EMBL/GenBank/DDBJ databases">
        <title>Azohydromonas sp. isolated from soil.</title>
        <authorList>
            <person name="Dahal R.H."/>
        </authorList>
    </citation>
    <scope>NUCLEOTIDE SEQUENCE [LARGE SCALE GENOMIC DNA]</scope>
    <source>
        <strain evidence="2 3">G-1-1-14</strain>
    </source>
</reference>
<dbReference type="AlphaFoldDB" id="A0A848F5W2"/>